<keyword evidence="2" id="KW-1185">Reference proteome</keyword>
<reference evidence="3" key="1">
    <citation type="submission" date="2025-08" db="UniProtKB">
        <authorList>
            <consortium name="RefSeq"/>
        </authorList>
    </citation>
    <scope>IDENTIFICATION</scope>
    <source>
        <strain evidence="3">Airmid</strain>
    </source>
</reference>
<dbReference type="InParanoid" id="A0A6P6XQ13"/>
<dbReference type="KEGG" id="dpte:113788697"/>
<evidence type="ECO:0000256" key="1">
    <source>
        <dbReference type="SAM" id="MobiDB-lite"/>
    </source>
</evidence>
<feature type="compositionally biased region" description="Polar residues" evidence="1">
    <location>
        <begin position="23"/>
        <end position="45"/>
    </location>
</feature>
<dbReference type="Proteomes" id="UP000515146">
    <property type="component" value="Unplaced"/>
</dbReference>
<feature type="region of interest" description="Disordered" evidence="1">
    <location>
        <begin position="21"/>
        <end position="59"/>
    </location>
</feature>
<dbReference type="RefSeq" id="XP_027193964.1">
    <property type="nucleotide sequence ID" value="XM_027338163.1"/>
</dbReference>
<name>A0A6P6XQ13_DERPT</name>
<proteinExistence type="predicted"/>
<sequence length="324" mass="35763">MTANSQCNSNKCISDKIPKVKKCSSSYPRDGSTSAKKIRVNCSSSSDDEPPSAFSDNLKNKNDITNLHLRKLGENTQKIDDNLNVANSQLDFIKTGSHTKKNQFSNNQASTDNDGQVIDTFEGTDKTTSKHLFKQNDNTINFNTSSSNEDLILPVTKIKLQKTTTVQTKSTTKNKKRMPDGKTTFDVSNNSDSLSSDDEITISIKSSPARLSYDDEPIKPVKRIEAKSSLHVDSSSSDDELVKAVQKTVFKPSVHNDSSSSDNEPVKPVQRTVIKHLVHDESSSSDDEPVKPIQRTVIKPSVPNDSSSSDDEIVLPKEKKFIEI</sequence>
<feature type="region of interest" description="Disordered" evidence="1">
    <location>
        <begin position="252"/>
        <end position="315"/>
    </location>
</feature>
<dbReference type="AlphaFoldDB" id="A0A6P6XQ13"/>
<accession>A0A6P6XQ13</accession>
<organism evidence="2 3">
    <name type="scientific">Dermatophagoides pteronyssinus</name>
    <name type="common">European house dust mite</name>
    <dbReference type="NCBI Taxonomy" id="6956"/>
    <lineage>
        <taxon>Eukaryota</taxon>
        <taxon>Metazoa</taxon>
        <taxon>Ecdysozoa</taxon>
        <taxon>Arthropoda</taxon>
        <taxon>Chelicerata</taxon>
        <taxon>Arachnida</taxon>
        <taxon>Acari</taxon>
        <taxon>Acariformes</taxon>
        <taxon>Sarcoptiformes</taxon>
        <taxon>Astigmata</taxon>
        <taxon>Psoroptidia</taxon>
        <taxon>Analgoidea</taxon>
        <taxon>Pyroglyphidae</taxon>
        <taxon>Dermatophagoidinae</taxon>
        <taxon>Dermatophagoides</taxon>
    </lineage>
</organism>
<gene>
    <name evidence="3" type="primary">LOC113788697</name>
</gene>
<feature type="region of interest" description="Disordered" evidence="1">
    <location>
        <begin position="168"/>
        <end position="196"/>
    </location>
</feature>
<protein>
    <submittedName>
        <fullName evidence="3">Nucleolin 2-like</fullName>
    </submittedName>
</protein>
<evidence type="ECO:0000313" key="3">
    <source>
        <dbReference type="RefSeq" id="XP_027193964.1"/>
    </source>
</evidence>
<evidence type="ECO:0000313" key="2">
    <source>
        <dbReference type="Proteomes" id="UP000515146"/>
    </source>
</evidence>